<comment type="caution">
    <text evidence="2">The sequence shown here is derived from an EMBL/GenBank/DDBJ whole genome shotgun (WGS) entry which is preliminary data.</text>
</comment>
<name>A0A8J3MV34_9CHLR</name>
<dbReference type="SUPFAM" id="SSF109854">
    <property type="entry name" value="DinB/YfiT-like putative metalloenzymes"/>
    <property type="match status" value="1"/>
</dbReference>
<sequence length="176" mass="19916">MPTRTEILENLSRSQEQLFIHFRALTPEELERPCTKSALPNGKPWRPKDHLAHLAFIERKFQGMIRLTIEGETDPIGFRTRVGTTNLEEVIAWVHQQNQVYVDEHAGDSLEEIFANLTATRQKSLELLEELTDEQLTLPVPGAPWADGTIGGVLITNASHSVMHTTWIEEGLQQQA</sequence>
<dbReference type="InterPro" id="IPR024775">
    <property type="entry name" value="DinB-like"/>
</dbReference>
<keyword evidence="3" id="KW-1185">Reference proteome</keyword>
<dbReference type="Gene3D" id="1.20.120.450">
    <property type="entry name" value="dinb family like domain"/>
    <property type="match status" value="1"/>
</dbReference>
<dbReference type="RefSeq" id="WP_220196793.1">
    <property type="nucleotide sequence ID" value="NZ_BNJF01000003.1"/>
</dbReference>
<evidence type="ECO:0000313" key="2">
    <source>
        <dbReference type="EMBL" id="GHO47516.1"/>
    </source>
</evidence>
<evidence type="ECO:0000259" key="1">
    <source>
        <dbReference type="Pfam" id="PF12867"/>
    </source>
</evidence>
<protein>
    <recommendedName>
        <fullName evidence="1">DinB-like domain-containing protein</fullName>
    </recommendedName>
</protein>
<dbReference type="AlphaFoldDB" id="A0A8J3MV34"/>
<organism evidence="2 3">
    <name type="scientific">Ktedonospora formicarum</name>
    <dbReference type="NCBI Taxonomy" id="2778364"/>
    <lineage>
        <taxon>Bacteria</taxon>
        <taxon>Bacillati</taxon>
        <taxon>Chloroflexota</taxon>
        <taxon>Ktedonobacteria</taxon>
        <taxon>Ktedonobacterales</taxon>
        <taxon>Ktedonobacteraceae</taxon>
        <taxon>Ktedonospora</taxon>
    </lineage>
</organism>
<dbReference type="EMBL" id="BNJF01000003">
    <property type="protein sequence ID" value="GHO47516.1"/>
    <property type="molecule type" value="Genomic_DNA"/>
</dbReference>
<reference evidence="2" key="1">
    <citation type="submission" date="2020-10" db="EMBL/GenBank/DDBJ databases">
        <title>Taxonomic study of unclassified bacteria belonging to the class Ktedonobacteria.</title>
        <authorList>
            <person name="Yabe S."/>
            <person name="Wang C.M."/>
            <person name="Zheng Y."/>
            <person name="Sakai Y."/>
            <person name="Cavaletti L."/>
            <person name="Monciardini P."/>
            <person name="Donadio S."/>
        </authorList>
    </citation>
    <scope>NUCLEOTIDE SEQUENCE</scope>
    <source>
        <strain evidence="2">SOSP1-1</strain>
    </source>
</reference>
<gene>
    <name evidence="2" type="ORF">KSX_56790</name>
</gene>
<dbReference type="InterPro" id="IPR034660">
    <property type="entry name" value="DinB/YfiT-like"/>
</dbReference>
<dbReference type="Proteomes" id="UP000612362">
    <property type="component" value="Unassembled WGS sequence"/>
</dbReference>
<proteinExistence type="predicted"/>
<accession>A0A8J3MV34</accession>
<feature type="domain" description="DinB-like" evidence="1">
    <location>
        <begin position="41"/>
        <end position="167"/>
    </location>
</feature>
<dbReference type="Pfam" id="PF12867">
    <property type="entry name" value="DinB_2"/>
    <property type="match status" value="1"/>
</dbReference>
<evidence type="ECO:0000313" key="3">
    <source>
        <dbReference type="Proteomes" id="UP000612362"/>
    </source>
</evidence>